<dbReference type="KEGG" id="ag:AEM62994"/>
<dbReference type="Proteomes" id="UP000184204">
    <property type="component" value="Unassembled WGS sequence"/>
</dbReference>
<proteinExistence type="inferred from homology"/>
<dbReference type="KEGG" id="cpro:CPRO_08380"/>
<dbReference type="InterPro" id="IPR010327">
    <property type="entry name" value="FldB/FldC_alpha/beta"/>
</dbReference>
<reference evidence="6 8" key="1">
    <citation type="journal article" date="2016" name="Genome Announc.">
        <title>Complete Genome Sequence of the Amino Acid-Fermenting Clostridium propionicum X2 (DSM 1682).</title>
        <authorList>
            <person name="Poehlein A."/>
            <person name="Schlien K."/>
            <person name="Chowdhury N.P."/>
            <person name="Gottschalk G."/>
            <person name="Buckel W."/>
            <person name="Daniel R."/>
        </authorList>
    </citation>
    <scope>NUCLEOTIDE SEQUENCE [LARGE SCALE GENOMIC DNA]</scope>
    <source>
        <strain evidence="6 8">X2</strain>
    </source>
</reference>
<dbReference type="Gene3D" id="3.40.50.11900">
    <property type="match status" value="1"/>
</dbReference>
<dbReference type="GO" id="GO:0046872">
    <property type="term" value="F:metal ion binding"/>
    <property type="evidence" value="ECO:0007669"/>
    <property type="project" value="UniProtKB-KW"/>
</dbReference>
<evidence type="ECO:0000256" key="1">
    <source>
        <dbReference type="ARBA" id="ARBA00001966"/>
    </source>
</evidence>
<keyword evidence="8" id="KW-1185">Reference proteome</keyword>
<evidence type="ECO:0000256" key="3">
    <source>
        <dbReference type="ARBA" id="ARBA00022723"/>
    </source>
</evidence>
<dbReference type="EMBL" id="FQUA01000002">
    <property type="protein sequence ID" value="SHE42066.1"/>
    <property type="molecule type" value="Genomic_DNA"/>
</dbReference>
<dbReference type="GO" id="GO:0051536">
    <property type="term" value="F:iron-sulfur cluster binding"/>
    <property type="evidence" value="ECO:0007669"/>
    <property type="project" value="UniProtKB-KW"/>
</dbReference>
<evidence type="ECO:0000313" key="8">
    <source>
        <dbReference type="Proteomes" id="UP000068026"/>
    </source>
</evidence>
<organism evidence="7 9">
    <name type="scientific">Anaerotignum propionicum DSM 1682</name>
    <dbReference type="NCBI Taxonomy" id="991789"/>
    <lineage>
        <taxon>Bacteria</taxon>
        <taxon>Bacillati</taxon>
        <taxon>Bacillota</taxon>
        <taxon>Clostridia</taxon>
        <taxon>Lachnospirales</taxon>
        <taxon>Anaerotignaceae</taxon>
        <taxon>Anaerotignum</taxon>
    </lineage>
</organism>
<dbReference type="PANTHER" id="PTHR30548:SF4">
    <property type="entry name" value="SUBUNIT OF OXYGEN-SENSITIVE 2-HYDROXYISOCAPROYL-COA DEHYDRATASE"/>
    <property type="match status" value="1"/>
</dbReference>
<keyword evidence="3" id="KW-0479">Metal-binding</keyword>
<reference evidence="7" key="3">
    <citation type="submission" date="2016-11" db="EMBL/GenBank/DDBJ databases">
        <authorList>
            <person name="Varghese N."/>
            <person name="Submissions S."/>
        </authorList>
    </citation>
    <scope>NUCLEOTIDE SEQUENCE</scope>
    <source>
        <strain evidence="7">DSM 1682</strain>
    </source>
</reference>
<dbReference type="AlphaFoldDB" id="A0A120MK83"/>
<accession>A0A120MK83</accession>
<reference evidence="8" key="2">
    <citation type="submission" date="2016-01" db="EMBL/GenBank/DDBJ databases">
        <authorList>
            <person name="Poehlein A."/>
            <person name="Schlien K."/>
            <person name="Gottschalk G."/>
            <person name="Buckel W."/>
            <person name="Daniel R."/>
        </authorList>
    </citation>
    <scope>NUCLEOTIDE SEQUENCE [LARGE SCALE GENOMIC DNA]</scope>
    <source>
        <strain evidence="8">X2</strain>
    </source>
</reference>
<dbReference type="OrthoDB" id="9810278at2"/>
<dbReference type="Proteomes" id="UP000068026">
    <property type="component" value="Chromosome"/>
</dbReference>
<dbReference type="PANTHER" id="PTHR30548">
    <property type="entry name" value="2-HYDROXYGLUTARYL-COA DEHYDRATASE, D-COMPONENT-RELATED"/>
    <property type="match status" value="1"/>
</dbReference>
<dbReference type="Pfam" id="PF06050">
    <property type="entry name" value="HGD-D"/>
    <property type="match status" value="1"/>
</dbReference>
<evidence type="ECO:0000256" key="5">
    <source>
        <dbReference type="ARBA" id="ARBA00023014"/>
    </source>
</evidence>
<protein>
    <submittedName>
        <fullName evidence="7">Benzoyl-CoA reductase/2-hydroxyglutaryl-CoA dehydratase subunit, BcrC/BadD/HgdB</fullName>
    </submittedName>
    <submittedName>
        <fullName evidence="6">R-phenyllactate dehydratase subunit alpha</fullName>
        <ecNumber evidence="6">4.2.1.-</ecNumber>
    </submittedName>
</protein>
<evidence type="ECO:0000256" key="4">
    <source>
        <dbReference type="ARBA" id="ARBA00023004"/>
    </source>
</evidence>
<keyword evidence="4" id="KW-0408">Iron</keyword>
<dbReference type="EMBL" id="CP014223">
    <property type="protein sequence ID" value="AMJ40438.1"/>
    <property type="molecule type" value="Genomic_DNA"/>
</dbReference>
<keyword evidence="5" id="KW-0411">Iron-sulfur</keyword>
<comment type="cofactor">
    <cofactor evidence="1">
        <name>[4Fe-4S] cluster</name>
        <dbReference type="ChEBI" id="CHEBI:49883"/>
    </cofactor>
</comment>
<keyword evidence="6" id="KW-0456">Lyase</keyword>
<gene>
    <name evidence="6" type="primary">fldB</name>
    <name evidence="6" type="ORF">CPRO_08380</name>
    <name evidence="7" type="ORF">SAMN02745151_00644</name>
</gene>
<dbReference type="RefSeq" id="WP_066048111.1">
    <property type="nucleotide sequence ID" value="NZ_CP014223.1"/>
</dbReference>
<evidence type="ECO:0000313" key="6">
    <source>
        <dbReference type="EMBL" id="AMJ40438.1"/>
    </source>
</evidence>
<dbReference type="EC" id="4.2.1.-" evidence="6"/>
<name>A0A120MK83_ANAPI</name>
<sequence>MSLTQGMKAKQLLAYFQGKADQDAREAKARGELVCWSASVAPPEFCVTMGIAMIYPETHAAGIGARKGAMDMLEVADRKGYNVDCCSYGRVNMGYMECLKEAAITGVKPEVLVNSPAADVPLPDLVITCNNICNTLLKWYENLAAELDIPCIVIDVPFNHTMPIPEYAKAYIADQFRNAISQLEVICGRPFDWKKFKEVKDQTQRSVYHWNRIAEMAKYKPSPLNGFDLFNYMALIVACRSLDYAEITFKAFADELEENLKAGIYAFKGAEKTRFQWEGIAVWPHLGHTFKSMKNLNSIMTGTAYPALWDLHYDANDESMHSMAEAYTRIYINTCLQNKVEVLLGIMEKGQVDGTVYHLNRSCKLMSFLNVETAEIIKEKNGLPYVSIDGDQTDPRVFSPAQFDTRVQALVEMMEANMAAAE</sequence>
<dbReference type="SMR" id="A0A120MK83"/>
<dbReference type="GO" id="GO:0016836">
    <property type="term" value="F:hydro-lyase activity"/>
    <property type="evidence" value="ECO:0007669"/>
    <property type="project" value="UniProtKB-ARBA"/>
</dbReference>
<evidence type="ECO:0000256" key="2">
    <source>
        <dbReference type="ARBA" id="ARBA00005806"/>
    </source>
</evidence>
<evidence type="ECO:0000313" key="9">
    <source>
        <dbReference type="Proteomes" id="UP000184204"/>
    </source>
</evidence>
<comment type="similarity">
    <text evidence="2">Belongs to the FldB/FldC dehydratase alpha/beta subunit family.</text>
</comment>
<evidence type="ECO:0000313" key="7">
    <source>
        <dbReference type="EMBL" id="SHE42066.1"/>
    </source>
</evidence>
<reference evidence="9" key="4">
    <citation type="submission" date="2016-11" db="EMBL/GenBank/DDBJ databases">
        <authorList>
            <person name="Jaros S."/>
            <person name="Januszkiewicz K."/>
            <person name="Wedrychowicz H."/>
        </authorList>
    </citation>
    <scope>NUCLEOTIDE SEQUENCE [LARGE SCALE GENOMIC DNA]</scope>
    <source>
        <strain evidence="9">DSM 1682</strain>
    </source>
</reference>
<dbReference type="Gene3D" id="3.40.50.11890">
    <property type="match status" value="1"/>
</dbReference>